<evidence type="ECO:0000256" key="3">
    <source>
        <dbReference type="ARBA" id="ARBA00023002"/>
    </source>
</evidence>
<dbReference type="Pfam" id="PF00724">
    <property type="entry name" value="Oxidored_FMN"/>
    <property type="match status" value="1"/>
</dbReference>
<dbReference type="CDD" id="cd02933">
    <property type="entry name" value="OYE_like_FMN"/>
    <property type="match status" value="1"/>
</dbReference>
<proteinExistence type="inferred from homology"/>
<dbReference type="EC" id="1.-.-.-" evidence="5"/>
<dbReference type="InterPro" id="IPR001155">
    <property type="entry name" value="OxRdtase_FMN_N"/>
</dbReference>
<keyword evidence="6" id="KW-1185">Reference proteome</keyword>
<feature type="domain" description="NADH:flavin oxidoreductase/NADH oxidase N-terminal" evidence="4">
    <location>
        <begin position="42"/>
        <end position="370"/>
    </location>
</feature>
<dbReference type="EMBL" id="FMWO01000030">
    <property type="protein sequence ID" value="SCZ84653.1"/>
    <property type="molecule type" value="Genomic_DNA"/>
</dbReference>
<dbReference type="InterPro" id="IPR013785">
    <property type="entry name" value="Aldolase_TIM"/>
</dbReference>
<dbReference type="SUPFAM" id="SSF51395">
    <property type="entry name" value="FMN-linked oxidoreductases"/>
    <property type="match status" value="1"/>
</dbReference>
<reference evidence="5 6" key="1">
    <citation type="submission" date="2016-10" db="EMBL/GenBank/DDBJ databases">
        <authorList>
            <person name="de Groot N.N."/>
        </authorList>
    </citation>
    <scope>NUCLEOTIDE SEQUENCE [LARGE SCALE GENOMIC DNA]</scope>
    <source>
        <strain evidence="5">1</strain>
    </source>
</reference>
<dbReference type="NCBIfam" id="NF007899">
    <property type="entry name" value="PRK10605.1"/>
    <property type="match status" value="1"/>
</dbReference>
<comment type="cofactor">
    <cofactor evidence="1">
        <name>FMN</name>
        <dbReference type="ChEBI" id="CHEBI:58210"/>
    </cofactor>
</comment>
<dbReference type="PANTHER" id="PTHR22893:SF91">
    <property type="entry name" value="NADPH DEHYDROGENASE 2-RELATED"/>
    <property type="match status" value="1"/>
</dbReference>
<evidence type="ECO:0000256" key="1">
    <source>
        <dbReference type="ARBA" id="ARBA00001917"/>
    </source>
</evidence>
<dbReference type="Gene3D" id="3.20.20.70">
    <property type="entry name" value="Aldolase class I"/>
    <property type="match status" value="1"/>
</dbReference>
<comment type="similarity">
    <text evidence="2">Belongs to the NADH:flavin oxidoreductase/NADH oxidase family.</text>
</comment>
<gene>
    <name evidence="5" type="primary">nemA</name>
    <name evidence="5" type="ORF">NSMM_240037</name>
</gene>
<sequence>MAASVQYFIPIFKRKNRKANLGKLEGIFMKDQNIINQNDEVLFTPIRVGAIELPSRVIMAPLTRNRAGADNVPTDLMAKYYAQRATAGLIISEATQICPEGQGYSATPGIHSSEQIAGWKRITAAVHAKGGRIVLQLWHVGRISHTSLQPNGQAPVAPSAIRANAQVFAAGGFVDVSMPRALALSEIPTLVETYRQAANNAKEAGFDGVEIHAANGYLLDQFLRDRTNQRNDAYGGNIENRIRLLSEVCEAAADAIGADRVGVRLSPLTSFGDIADSNPQTLFNRVVARLAELEIAFVHVIEGETGGERNPQPFDYAAMRGSFPGTWIVNNGYDRTMAIDAVAGNQADAVAFGRSFIANPDLPRRLRENTVLNLPDPATFYGGDAHGYTDYPALE</sequence>
<organism evidence="5 6">
    <name type="scientific">Nitrosomonas mobilis</name>
    <dbReference type="NCBI Taxonomy" id="51642"/>
    <lineage>
        <taxon>Bacteria</taxon>
        <taxon>Pseudomonadati</taxon>
        <taxon>Pseudomonadota</taxon>
        <taxon>Betaproteobacteria</taxon>
        <taxon>Nitrosomonadales</taxon>
        <taxon>Nitrosomonadaceae</taxon>
        <taxon>Nitrosomonas</taxon>
    </lineage>
</organism>
<keyword evidence="3 5" id="KW-0560">Oxidoreductase</keyword>
<dbReference type="GO" id="GO:0010181">
    <property type="term" value="F:FMN binding"/>
    <property type="evidence" value="ECO:0007669"/>
    <property type="project" value="InterPro"/>
</dbReference>
<dbReference type="GO" id="GO:0016628">
    <property type="term" value="F:oxidoreductase activity, acting on the CH-CH group of donors, NAD or NADP as acceptor"/>
    <property type="evidence" value="ECO:0007669"/>
    <property type="project" value="UniProtKB-ARBA"/>
</dbReference>
<dbReference type="FunFam" id="3.20.20.70:FF:000059">
    <property type="entry name" value="N-ethylmaleimide reductase, FMN-linked"/>
    <property type="match status" value="1"/>
</dbReference>
<dbReference type="Proteomes" id="UP000198729">
    <property type="component" value="Unassembled WGS sequence"/>
</dbReference>
<evidence type="ECO:0000313" key="5">
    <source>
        <dbReference type="EMBL" id="SCZ84653.1"/>
    </source>
</evidence>
<evidence type="ECO:0000313" key="6">
    <source>
        <dbReference type="Proteomes" id="UP000198729"/>
    </source>
</evidence>
<dbReference type="InterPro" id="IPR045247">
    <property type="entry name" value="Oye-like"/>
</dbReference>
<accession>A0A1G5SBS2</accession>
<protein>
    <submittedName>
        <fullName evidence="5">N-ethylmaleimide reductase</fullName>
        <ecNumber evidence="5">1.-.-.-</ecNumber>
    </submittedName>
</protein>
<dbReference type="PANTHER" id="PTHR22893">
    <property type="entry name" value="NADH OXIDOREDUCTASE-RELATED"/>
    <property type="match status" value="1"/>
</dbReference>
<evidence type="ECO:0000259" key="4">
    <source>
        <dbReference type="Pfam" id="PF00724"/>
    </source>
</evidence>
<dbReference type="GO" id="GO:0005829">
    <property type="term" value="C:cytosol"/>
    <property type="evidence" value="ECO:0007669"/>
    <property type="project" value="TreeGrafter"/>
</dbReference>
<name>A0A1G5SBS2_9PROT</name>
<evidence type="ECO:0000256" key="2">
    <source>
        <dbReference type="ARBA" id="ARBA00005979"/>
    </source>
</evidence>
<dbReference type="AlphaFoldDB" id="A0A1G5SBS2"/>
<dbReference type="STRING" id="51642.NSMM_240037"/>